<evidence type="ECO:0000256" key="6">
    <source>
        <dbReference type="ARBA" id="ARBA00023136"/>
    </source>
</evidence>
<sequence>MKGISIRNTIAIEVSGSVKDDAGAPLPGVNILEKGTTNGTTTDANGNYRLQVADGNAVIVFSFIGYTTQEVPVGGKTTIDITLQPDVKSLEEVVVVGYGEQKKVTVTGSVVAVGGAELEKSPSVDLSNSFAGRLAGVVAVQTSGEPGNDASTIRIRGVNTMGNTNPLVVIDGIPDREGGFNRLTPQEVESISVLKDASAAIYGSRAANGVILVTTKRGKTGPPKISYDFNQGWSQPTRIPKMSNAVEYATIMNELAIYSGVQNPGEWGAAWQSFAAQNNYTTVSDNKTIEAKYSAQAIEKYRNGSDPWGYPNTDWFGDALKTWSPQSRHVLQINGGSENVKYFSSIGYLHQDAIYKNSATNYNQYNARINLDAKISEYVSTSFGFLAREEERNYPTQTAGSIFRMLMRGRPTEPEVWPNGLPGPDIENGQNPYVITTSATGYHRNPTTYLQSNGKVDITNPWVKGLKLTLQGSLDRTIDRIKRWETPWYLYTWDKTSYEADGITPQLQKALRSTFTDARLTQSTGTRFNTNLTALLSYDKTFGDGHTLGLLAGVTKEEFEADFVEARRREYISTSIDQPFFGGAVTEVLGGNDNRNTYNRARLGYYGRVNYNYKEKYIAEFLWRVDGSSFFPEGNRFGFFPSVSAGWVMSSEEFFSSNINFIDYLKLRASYGQMGNDQIYRPNDDDVPKHLVEYAFLSLYDPGRYPINGQVATTLVEGTVPNPDFTWEVSNNFNIGIDGTLLNNRLDFSFEYFYNKRSQMLIFKQGSTPESSGISNRLPPVNQGRMDNKGYEFTLGYNGEVSGLRYRVGVNAGYNKNEIVFMDESTGAPSYQWQTGHPWEAYLAYLSDGVFRDQEEIDRETLDYSAVTSQLRPGDMKFQDINQDGKINGDDKKRLDKSRTPNFNYGITLNLEFRNFDLSVLFQGATGALLQFGTESGDIGNFLKYSYDNRWSIENPTSEHPRLADRNNTYYTGGEYAVNTYYLFSKNYLRLKNVELGYTVPVSLSKRIALSHLRIYVNGLNLVTWDKYKIFDPEADNSSLQYYPQTRVINTGVRLTF</sequence>
<keyword evidence="5" id="KW-0732">Signal</keyword>
<dbReference type="Gene3D" id="2.170.130.10">
    <property type="entry name" value="TonB-dependent receptor, plug domain"/>
    <property type="match status" value="1"/>
</dbReference>
<evidence type="ECO:0000256" key="1">
    <source>
        <dbReference type="ARBA" id="ARBA00004571"/>
    </source>
</evidence>
<dbReference type="Gene3D" id="2.60.40.1120">
    <property type="entry name" value="Carboxypeptidase-like, regulatory domain"/>
    <property type="match status" value="1"/>
</dbReference>
<organism evidence="10 11">
    <name type="scientific">Chryseosolibacter indicus</name>
    <dbReference type="NCBI Taxonomy" id="2782351"/>
    <lineage>
        <taxon>Bacteria</taxon>
        <taxon>Pseudomonadati</taxon>
        <taxon>Bacteroidota</taxon>
        <taxon>Cytophagia</taxon>
        <taxon>Cytophagales</taxon>
        <taxon>Chryseotaleaceae</taxon>
        <taxon>Chryseosolibacter</taxon>
    </lineage>
</organism>
<keyword evidence="6 8" id="KW-0472">Membrane</keyword>
<keyword evidence="11" id="KW-1185">Reference proteome</keyword>
<dbReference type="InterPro" id="IPR039426">
    <property type="entry name" value="TonB-dep_rcpt-like"/>
</dbReference>
<keyword evidence="7 8" id="KW-0998">Cell outer membrane</keyword>
<dbReference type="InterPro" id="IPR023997">
    <property type="entry name" value="TonB-dep_OMP_SusC/RagA_CS"/>
</dbReference>
<dbReference type="PROSITE" id="PS52016">
    <property type="entry name" value="TONB_DEPENDENT_REC_3"/>
    <property type="match status" value="1"/>
</dbReference>
<keyword evidence="4 8" id="KW-0812">Transmembrane</keyword>
<dbReference type="Gene3D" id="2.40.170.20">
    <property type="entry name" value="TonB-dependent receptor, beta-barrel domain"/>
    <property type="match status" value="1"/>
</dbReference>
<dbReference type="SUPFAM" id="SSF56935">
    <property type="entry name" value="Porins"/>
    <property type="match status" value="1"/>
</dbReference>
<dbReference type="InterPro" id="IPR037066">
    <property type="entry name" value="Plug_dom_sf"/>
</dbReference>
<dbReference type="NCBIfam" id="TIGR04056">
    <property type="entry name" value="OMP_RagA_SusC"/>
    <property type="match status" value="1"/>
</dbReference>
<dbReference type="PANTHER" id="PTHR30069">
    <property type="entry name" value="TONB-DEPENDENT OUTER MEMBRANE RECEPTOR"/>
    <property type="match status" value="1"/>
</dbReference>
<proteinExistence type="inferred from homology"/>
<dbReference type="PANTHER" id="PTHR30069:SF29">
    <property type="entry name" value="HEMOGLOBIN AND HEMOGLOBIN-HAPTOGLOBIN-BINDING PROTEIN 1-RELATED"/>
    <property type="match status" value="1"/>
</dbReference>
<dbReference type="Pfam" id="PF07715">
    <property type="entry name" value="Plug"/>
    <property type="match status" value="1"/>
</dbReference>
<protein>
    <submittedName>
        <fullName evidence="10">TonB-dependent receptor</fullName>
    </submittedName>
</protein>
<dbReference type="NCBIfam" id="TIGR04057">
    <property type="entry name" value="SusC_RagA_signa"/>
    <property type="match status" value="1"/>
</dbReference>
<comment type="similarity">
    <text evidence="8">Belongs to the TonB-dependent receptor family.</text>
</comment>
<feature type="domain" description="TonB-dependent receptor plug" evidence="9">
    <location>
        <begin position="103"/>
        <end position="210"/>
    </location>
</feature>
<dbReference type="Pfam" id="PF13715">
    <property type="entry name" value="CarbopepD_reg_2"/>
    <property type="match status" value="1"/>
</dbReference>
<gene>
    <name evidence="10" type="ORF">KK060_18105</name>
</gene>
<evidence type="ECO:0000256" key="3">
    <source>
        <dbReference type="ARBA" id="ARBA00022452"/>
    </source>
</evidence>
<reference evidence="10 11" key="1">
    <citation type="submission" date="2021-05" db="EMBL/GenBank/DDBJ databases">
        <title>A Polyphasic approach of four new species of the genus Ohtaekwangia: Ohtaekwangia histidinii sp. nov., Ohtaekwangia cretensis sp. nov., Ohtaekwangia indiensis sp. nov., Ohtaekwangia reichenbachii sp. nov. from diverse environment.</title>
        <authorList>
            <person name="Octaviana S."/>
        </authorList>
    </citation>
    <scope>NUCLEOTIDE SEQUENCE [LARGE SCALE GENOMIC DNA]</scope>
    <source>
        <strain evidence="10 11">PWU20</strain>
    </source>
</reference>
<dbReference type="SUPFAM" id="SSF49464">
    <property type="entry name" value="Carboxypeptidase regulatory domain-like"/>
    <property type="match status" value="1"/>
</dbReference>
<evidence type="ECO:0000256" key="2">
    <source>
        <dbReference type="ARBA" id="ARBA00022448"/>
    </source>
</evidence>
<evidence type="ECO:0000313" key="11">
    <source>
        <dbReference type="Proteomes" id="UP000772618"/>
    </source>
</evidence>
<dbReference type="InterPro" id="IPR023996">
    <property type="entry name" value="TonB-dep_OMP_SusC/RagA"/>
</dbReference>
<name>A0ABS5VUV5_9BACT</name>
<evidence type="ECO:0000313" key="10">
    <source>
        <dbReference type="EMBL" id="MBT1705212.1"/>
    </source>
</evidence>
<evidence type="ECO:0000256" key="8">
    <source>
        <dbReference type="PROSITE-ProRule" id="PRU01360"/>
    </source>
</evidence>
<comment type="subcellular location">
    <subcellularLocation>
        <location evidence="1 8">Cell outer membrane</location>
        <topology evidence="1 8">Multi-pass membrane protein</topology>
    </subcellularLocation>
</comment>
<keyword evidence="3 8" id="KW-1134">Transmembrane beta strand</keyword>
<accession>A0ABS5VUV5</accession>
<dbReference type="Proteomes" id="UP000772618">
    <property type="component" value="Unassembled WGS sequence"/>
</dbReference>
<dbReference type="InterPro" id="IPR008969">
    <property type="entry name" value="CarboxyPept-like_regulatory"/>
</dbReference>
<keyword evidence="10" id="KW-0675">Receptor</keyword>
<dbReference type="InterPro" id="IPR036942">
    <property type="entry name" value="Beta-barrel_TonB_sf"/>
</dbReference>
<comment type="caution">
    <text evidence="10">The sequence shown here is derived from an EMBL/GenBank/DDBJ whole genome shotgun (WGS) entry which is preliminary data.</text>
</comment>
<dbReference type="EMBL" id="JAHESD010000049">
    <property type="protein sequence ID" value="MBT1705212.1"/>
    <property type="molecule type" value="Genomic_DNA"/>
</dbReference>
<dbReference type="InterPro" id="IPR012910">
    <property type="entry name" value="Plug_dom"/>
</dbReference>
<evidence type="ECO:0000256" key="4">
    <source>
        <dbReference type="ARBA" id="ARBA00022692"/>
    </source>
</evidence>
<evidence type="ECO:0000259" key="9">
    <source>
        <dbReference type="Pfam" id="PF07715"/>
    </source>
</evidence>
<evidence type="ECO:0000256" key="5">
    <source>
        <dbReference type="ARBA" id="ARBA00022729"/>
    </source>
</evidence>
<evidence type="ECO:0000256" key="7">
    <source>
        <dbReference type="ARBA" id="ARBA00023237"/>
    </source>
</evidence>
<keyword evidence="2 8" id="KW-0813">Transport</keyword>